<proteinExistence type="predicted"/>
<gene>
    <name evidence="1" type="ORF">NIES2135_26960</name>
</gene>
<keyword evidence="2" id="KW-1185">Reference proteome</keyword>
<sequence length="46" mass="5723">MLYDNQAKNEDFSMLLIEINRYFQDFFDGQNSRRFDKQPVRLHLLR</sequence>
<accession>A0A1Z4JGL8</accession>
<dbReference type="EMBL" id="AP018203">
    <property type="protein sequence ID" value="BAY55871.1"/>
    <property type="molecule type" value="Genomic_DNA"/>
</dbReference>
<protein>
    <submittedName>
        <fullName evidence="1">Uncharacterized protein</fullName>
    </submittedName>
</protein>
<dbReference type="AlphaFoldDB" id="A0A1Z4JGL8"/>
<evidence type="ECO:0000313" key="1">
    <source>
        <dbReference type="EMBL" id="BAY55871.1"/>
    </source>
</evidence>
<reference evidence="1 2" key="1">
    <citation type="submission" date="2017-06" db="EMBL/GenBank/DDBJ databases">
        <title>Genome sequencing of cyanobaciteial culture collection at National Institute for Environmental Studies (NIES).</title>
        <authorList>
            <person name="Hirose Y."/>
            <person name="Shimura Y."/>
            <person name="Fujisawa T."/>
            <person name="Nakamura Y."/>
            <person name="Kawachi M."/>
        </authorList>
    </citation>
    <scope>NUCLEOTIDE SEQUENCE [LARGE SCALE GENOMIC DNA]</scope>
    <source>
        <strain evidence="1 2">NIES-2135</strain>
    </source>
</reference>
<evidence type="ECO:0000313" key="2">
    <source>
        <dbReference type="Proteomes" id="UP000217895"/>
    </source>
</evidence>
<dbReference type="Proteomes" id="UP000217895">
    <property type="component" value="Chromosome"/>
</dbReference>
<name>A0A1Z4JGL8_LEPBY</name>
<organism evidence="1 2">
    <name type="scientific">Leptolyngbya boryana NIES-2135</name>
    <dbReference type="NCBI Taxonomy" id="1973484"/>
    <lineage>
        <taxon>Bacteria</taxon>
        <taxon>Bacillati</taxon>
        <taxon>Cyanobacteriota</taxon>
        <taxon>Cyanophyceae</taxon>
        <taxon>Leptolyngbyales</taxon>
        <taxon>Leptolyngbyaceae</taxon>
        <taxon>Leptolyngbya group</taxon>
        <taxon>Leptolyngbya</taxon>
    </lineage>
</organism>